<dbReference type="InterPro" id="IPR029069">
    <property type="entry name" value="HotDog_dom_sf"/>
</dbReference>
<evidence type="ECO:0000259" key="1">
    <source>
        <dbReference type="Pfam" id="PF22636"/>
    </source>
</evidence>
<dbReference type="AlphaFoldDB" id="A0A382EWW0"/>
<dbReference type="InterPro" id="IPR054485">
    <property type="entry name" value="FlK-like_dom"/>
</dbReference>
<name>A0A382EWW0_9ZZZZ</name>
<reference evidence="2" key="1">
    <citation type="submission" date="2018-05" db="EMBL/GenBank/DDBJ databases">
        <authorList>
            <person name="Lanie J.A."/>
            <person name="Ng W.-L."/>
            <person name="Kazmierczak K.M."/>
            <person name="Andrzejewski T.M."/>
            <person name="Davidsen T.M."/>
            <person name="Wayne K.J."/>
            <person name="Tettelin H."/>
            <person name="Glass J.I."/>
            <person name="Rusch D."/>
            <person name="Podicherti R."/>
            <person name="Tsui H.-C.T."/>
            <person name="Winkler M.E."/>
        </authorList>
    </citation>
    <scope>NUCLEOTIDE SEQUENCE</scope>
</reference>
<sequence length="113" mass="11724">MTVGDTDTSIAFHSGDVPVLATPRLVALLEEATVHALAGHLGDGQTTVGMRVQIDHLAPTGVGIDVRATATLEAVEGRRLTFSAEATDGTSPVASATITRVVVDTSRFLERVS</sequence>
<organism evidence="2">
    <name type="scientific">marine metagenome</name>
    <dbReference type="NCBI Taxonomy" id="408172"/>
    <lineage>
        <taxon>unclassified sequences</taxon>
        <taxon>metagenomes</taxon>
        <taxon>ecological metagenomes</taxon>
    </lineage>
</organism>
<dbReference type="SUPFAM" id="SSF54637">
    <property type="entry name" value="Thioesterase/thiol ester dehydrase-isomerase"/>
    <property type="match status" value="1"/>
</dbReference>
<dbReference type="PANTHER" id="PTHR36934">
    <property type="entry name" value="BLR0278 PROTEIN"/>
    <property type="match status" value="1"/>
</dbReference>
<dbReference type="Pfam" id="PF22636">
    <property type="entry name" value="FlK"/>
    <property type="match status" value="1"/>
</dbReference>
<evidence type="ECO:0000313" key="2">
    <source>
        <dbReference type="EMBL" id="SVB54975.1"/>
    </source>
</evidence>
<gene>
    <name evidence="2" type="ORF">METZ01_LOCUS207829</name>
</gene>
<feature type="domain" description="Fluoroacetyl-CoA-specific thioesterase-like" evidence="1">
    <location>
        <begin position="4"/>
        <end position="105"/>
    </location>
</feature>
<dbReference type="Gene3D" id="3.10.129.10">
    <property type="entry name" value="Hotdog Thioesterase"/>
    <property type="match status" value="1"/>
</dbReference>
<accession>A0A382EWW0</accession>
<dbReference type="EMBL" id="UINC01046666">
    <property type="protein sequence ID" value="SVB54975.1"/>
    <property type="molecule type" value="Genomic_DNA"/>
</dbReference>
<dbReference type="InterPro" id="IPR025540">
    <property type="entry name" value="FlK"/>
</dbReference>
<protein>
    <recommendedName>
        <fullName evidence="1">Fluoroacetyl-CoA-specific thioesterase-like domain-containing protein</fullName>
    </recommendedName>
</protein>
<proteinExistence type="predicted"/>
<dbReference type="PANTHER" id="PTHR36934:SF1">
    <property type="entry name" value="THIOESTERASE DOMAIN-CONTAINING PROTEIN"/>
    <property type="match status" value="1"/>
</dbReference>
<dbReference type="PIRSF" id="PIRSF014972">
    <property type="entry name" value="FlK"/>
    <property type="match status" value="1"/>
</dbReference>